<dbReference type="HAMAP" id="MF_00111">
    <property type="entry name" value="MurA"/>
    <property type="match status" value="1"/>
</dbReference>
<organism evidence="15 16">
    <name type="scientific">Phytohabitans aurantiacus</name>
    <dbReference type="NCBI Taxonomy" id="3016789"/>
    <lineage>
        <taxon>Bacteria</taxon>
        <taxon>Bacillati</taxon>
        <taxon>Actinomycetota</taxon>
        <taxon>Actinomycetes</taxon>
        <taxon>Micromonosporales</taxon>
        <taxon>Micromonosporaceae</taxon>
    </lineage>
</organism>
<keyword evidence="16" id="KW-1185">Reference proteome</keyword>
<comment type="similarity">
    <text evidence="11 13">Belongs to the EPSP synthase family. MurA subfamily.</text>
</comment>
<accession>A0ABQ5QP85</accession>
<dbReference type="Proteomes" id="UP001144280">
    <property type="component" value="Unassembled WGS sequence"/>
</dbReference>
<dbReference type="InterPro" id="IPR005750">
    <property type="entry name" value="UDP_GlcNAc_COvinyl_MurA"/>
</dbReference>
<evidence type="ECO:0000256" key="7">
    <source>
        <dbReference type="ARBA" id="ARBA00022984"/>
    </source>
</evidence>
<keyword evidence="7 13" id="KW-0573">Peptidoglycan synthesis</keyword>
<feature type="binding site" evidence="13">
    <location>
        <position position="320"/>
    </location>
    <ligand>
        <name>UDP-N-acetyl-alpha-D-glucosamine</name>
        <dbReference type="ChEBI" id="CHEBI:57705"/>
    </ligand>
</feature>
<evidence type="ECO:0000256" key="5">
    <source>
        <dbReference type="ARBA" id="ARBA00022679"/>
    </source>
</evidence>
<dbReference type="Pfam" id="PF00275">
    <property type="entry name" value="EPSP_synthase"/>
    <property type="match status" value="1"/>
</dbReference>
<evidence type="ECO:0000256" key="13">
    <source>
        <dbReference type="HAMAP-Rule" id="MF_00111"/>
    </source>
</evidence>
<evidence type="ECO:0000313" key="16">
    <source>
        <dbReference type="Proteomes" id="UP001144280"/>
    </source>
</evidence>
<dbReference type="InterPro" id="IPR036968">
    <property type="entry name" value="Enolpyruvate_Tfrase_sf"/>
</dbReference>
<keyword evidence="4 13" id="KW-0132">Cell division</keyword>
<comment type="function">
    <text evidence="10 13">Cell wall formation. Adds enolpyruvyl to UDP-N-acetylglucosamine.</text>
</comment>
<dbReference type="EC" id="2.5.1.7" evidence="13"/>
<evidence type="ECO:0000256" key="2">
    <source>
        <dbReference type="ARBA" id="ARBA00004752"/>
    </source>
</evidence>
<feature type="active site" description="Proton donor" evidence="13">
    <location>
        <position position="131"/>
    </location>
</feature>
<evidence type="ECO:0000256" key="1">
    <source>
        <dbReference type="ARBA" id="ARBA00004496"/>
    </source>
</evidence>
<feature type="binding site" evidence="13">
    <location>
        <position position="107"/>
    </location>
    <ligand>
        <name>UDP-N-acetyl-alpha-D-glucosamine</name>
        <dbReference type="ChEBI" id="CHEBI:57705"/>
    </ligand>
</feature>
<dbReference type="RefSeq" id="WP_281892706.1">
    <property type="nucleotide sequence ID" value="NZ_BSDI01000004.1"/>
</dbReference>
<dbReference type="NCBIfam" id="NF006873">
    <property type="entry name" value="PRK09369.1"/>
    <property type="match status" value="1"/>
</dbReference>
<dbReference type="NCBIfam" id="TIGR01072">
    <property type="entry name" value="murA"/>
    <property type="match status" value="1"/>
</dbReference>
<dbReference type="PANTHER" id="PTHR43783:SF1">
    <property type="entry name" value="UDP-N-ACETYLGLUCOSAMINE 1-CARBOXYVINYLTRANSFERASE"/>
    <property type="match status" value="1"/>
</dbReference>
<protein>
    <recommendedName>
        <fullName evidence="13">UDP-N-acetylglucosamine 1-carboxyvinyltransferase</fullName>
        <ecNumber evidence="13">2.5.1.7</ecNumber>
    </recommendedName>
    <alternativeName>
        <fullName evidence="13">Enoylpyruvate transferase</fullName>
    </alternativeName>
    <alternativeName>
        <fullName evidence="13">UDP-N-acetylglucosamine enolpyruvyl transferase</fullName>
        <shortName evidence="13">EPT</shortName>
    </alternativeName>
</protein>
<keyword evidence="9 13" id="KW-0961">Cell wall biogenesis/degradation</keyword>
<comment type="catalytic activity">
    <reaction evidence="12 13">
        <text>phosphoenolpyruvate + UDP-N-acetyl-alpha-D-glucosamine = UDP-N-acetyl-3-O-(1-carboxyvinyl)-alpha-D-glucosamine + phosphate</text>
        <dbReference type="Rhea" id="RHEA:18681"/>
        <dbReference type="ChEBI" id="CHEBI:43474"/>
        <dbReference type="ChEBI" id="CHEBI:57705"/>
        <dbReference type="ChEBI" id="CHEBI:58702"/>
        <dbReference type="ChEBI" id="CHEBI:68483"/>
        <dbReference type="EC" id="2.5.1.7"/>
    </reaction>
</comment>
<comment type="caution">
    <text evidence="15">The sequence shown here is derived from an EMBL/GenBank/DDBJ whole genome shotgun (WGS) entry which is preliminary data.</text>
</comment>
<evidence type="ECO:0000256" key="9">
    <source>
        <dbReference type="ARBA" id="ARBA00023316"/>
    </source>
</evidence>
<keyword evidence="8 13" id="KW-0131">Cell cycle</keyword>
<sequence>MSLSLEPPAASTIAGVDVIQVHGGARLAGDVSVVGAKNSALKLMAAALLASGESVITNVPRITDIAIMAEVLRRLGCAVSYHEGDVTIETPAEPGTEADYDLVRQLRASICVLGPLLARRGYVRVAHPGGDAIGSRGLDMHVDGLARMGAEISGEHGFVIASAPRGLRGATIWLDFPSVGATENLLMAAVLARGETVIDNAAREPEIVDICAMLTSMGARIEGAGTSTLHIQGVDGLSPVRHATIGDRIVAGTWAFGAAMTRGDVTVSGVDAAWLEIALDKVVSAGGVVEPQPDGFRVRMDRRPTSVDVVTLPFPGFPTDLLPMAIGMAAVSEGASLITENIFDGRFMFVNEMARLGADIRTDGHHAVVQGRERLSSAPVAATDIRAGAGLVIAALCADGMTEVSRVYHIDRGYPGFVADLRRLGVKVERVEAPEAPTFTF</sequence>
<dbReference type="CDD" id="cd01555">
    <property type="entry name" value="UdpNAET"/>
    <property type="match status" value="1"/>
</dbReference>
<evidence type="ECO:0000256" key="8">
    <source>
        <dbReference type="ARBA" id="ARBA00023306"/>
    </source>
</evidence>
<dbReference type="Gene3D" id="3.65.10.10">
    <property type="entry name" value="Enolpyruvate transferase domain"/>
    <property type="match status" value="2"/>
</dbReference>
<keyword evidence="3 13" id="KW-0963">Cytoplasm</keyword>
<comment type="pathway">
    <text evidence="2 13">Cell wall biogenesis; peptidoglycan biosynthesis.</text>
</comment>
<feature type="domain" description="Enolpyruvate transferase" evidence="14">
    <location>
        <begin position="22"/>
        <end position="421"/>
    </location>
</feature>
<dbReference type="InterPro" id="IPR050068">
    <property type="entry name" value="MurA_subfamily"/>
</dbReference>
<evidence type="ECO:0000256" key="12">
    <source>
        <dbReference type="ARBA" id="ARBA00047527"/>
    </source>
</evidence>
<feature type="binding site" evidence="13">
    <location>
        <position position="342"/>
    </location>
    <ligand>
        <name>UDP-N-acetyl-alpha-D-glucosamine</name>
        <dbReference type="ChEBI" id="CHEBI:57705"/>
    </ligand>
</feature>
<feature type="binding site" evidence="13">
    <location>
        <begin position="37"/>
        <end position="38"/>
    </location>
    <ligand>
        <name>phosphoenolpyruvate</name>
        <dbReference type="ChEBI" id="CHEBI:58702"/>
    </ligand>
</feature>
<keyword evidence="5 13" id="KW-0808">Transferase</keyword>
<name>A0ABQ5QP85_9ACTN</name>
<proteinExistence type="inferred from homology"/>
<evidence type="ECO:0000256" key="4">
    <source>
        <dbReference type="ARBA" id="ARBA00022618"/>
    </source>
</evidence>
<dbReference type="EMBL" id="BSDI01000004">
    <property type="protein sequence ID" value="GLH95667.1"/>
    <property type="molecule type" value="Genomic_DNA"/>
</dbReference>
<dbReference type="InterPro" id="IPR001986">
    <property type="entry name" value="Enolpyruvate_Tfrase_dom"/>
</dbReference>
<evidence type="ECO:0000256" key="6">
    <source>
        <dbReference type="ARBA" id="ARBA00022960"/>
    </source>
</evidence>
<dbReference type="SUPFAM" id="SSF55205">
    <property type="entry name" value="EPT/RTPC-like"/>
    <property type="match status" value="1"/>
</dbReference>
<reference evidence="15" key="1">
    <citation type="submission" date="2022-12" db="EMBL/GenBank/DDBJ databases">
        <title>New Phytohabitans aurantiacus sp. RD004123 nov., an actinomycete isolated from soil.</title>
        <authorList>
            <person name="Triningsih D.W."/>
            <person name="Harunari E."/>
            <person name="Igarashi Y."/>
        </authorList>
    </citation>
    <scope>NUCLEOTIDE SEQUENCE</scope>
    <source>
        <strain evidence="15">RD004123</strain>
    </source>
</reference>
<dbReference type="PANTHER" id="PTHR43783">
    <property type="entry name" value="UDP-N-ACETYLGLUCOSAMINE 1-CARBOXYVINYLTRANSFERASE"/>
    <property type="match status" value="1"/>
</dbReference>
<evidence type="ECO:0000259" key="14">
    <source>
        <dbReference type="Pfam" id="PF00275"/>
    </source>
</evidence>
<gene>
    <name evidence="15" type="primary">murA_1</name>
    <name evidence="13" type="synonym">murA</name>
    <name evidence="15" type="ORF">Pa4123_09390</name>
</gene>
<keyword evidence="6 13" id="KW-0133">Cell shape</keyword>
<evidence type="ECO:0000256" key="3">
    <source>
        <dbReference type="ARBA" id="ARBA00022490"/>
    </source>
</evidence>
<comment type="caution">
    <text evidence="13">Lacks conserved residue(s) required for the propagation of feature annotation.</text>
</comment>
<evidence type="ECO:0000256" key="10">
    <source>
        <dbReference type="ARBA" id="ARBA00037534"/>
    </source>
</evidence>
<evidence type="ECO:0000313" key="15">
    <source>
        <dbReference type="EMBL" id="GLH95667.1"/>
    </source>
</evidence>
<dbReference type="InterPro" id="IPR013792">
    <property type="entry name" value="RNA3'P_cycl/enolpyr_Trfase_a/b"/>
</dbReference>
<evidence type="ECO:0000256" key="11">
    <source>
        <dbReference type="ARBA" id="ARBA00038367"/>
    </source>
</evidence>
<comment type="subcellular location">
    <subcellularLocation>
        <location evidence="1 13">Cytoplasm</location>
    </subcellularLocation>
</comment>